<dbReference type="AlphaFoldDB" id="T1KU82"/>
<accession>T1KU82</accession>
<name>T1KU82_TETUR</name>
<keyword evidence="2" id="KW-1185">Reference proteome</keyword>
<dbReference type="HOGENOM" id="CLU_2743306_0_0_1"/>
<sequence length="71" mass="8166">MNVFLTLVKPSQIKVAYIDGLKRQNSGLSLFCSNKLQDWSLQLVICFNTTTILIINAMSNCRWLPRLVQQH</sequence>
<proteinExistence type="predicted"/>
<evidence type="ECO:0000313" key="2">
    <source>
        <dbReference type="Proteomes" id="UP000015104"/>
    </source>
</evidence>
<organism evidence="1 2">
    <name type="scientific">Tetranychus urticae</name>
    <name type="common">Two-spotted spider mite</name>
    <dbReference type="NCBI Taxonomy" id="32264"/>
    <lineage>
        <taxon>Eukaryota</taxon>
        <taxon>Metazoa</taxon>
        <taxon>Ecdysozoa</taxon>
        <taxon>Arthropoda</taxon>
        <taxon>Chelicerata</taxon>
        <taxon>Arachnida</taxon>
        <taxon>Acari</taxon>
        <taxon>Acariformes</taxon>
        <taxon>Trombidiformes</taxon>
        <taxon>Prostigmata</taxon>
        <taxon>Eleutherengona</taxon>
        <taxon>Raphignathae</taxon>
        <taxon>Tetranychoidea</taxon>
        <taxon>Tetranychidae</taxon>
        <taxon>Tetranychus</taxon>
    </lineage>
</organism>
<dbReference type="EMBL" id="CAEY01000550">
    <property type="status" value="NOT_ANNOTATED_CDS"/>
    <property type="molecule type" value="Genomic_DNA"/>
</dbReference>
<reference evidence="1" key="2">
    <citation type="submission" date="2015-06" db="UniProtKB">
        <authorList>
            <consortium name="EnsemblMetazoa"/>
        </authorList>
    </citation>
    <scope>IDENTIFICATION</scope>
</reference>
<dbReference type="Proteomes" id="UP000015104">
    <property type="component" value="Unassembled WGS sequence"/>
</dbReference>
<evidence type="ECO:0000313" key="1">
    <source>
        <dbReference type="EnsemblMetazoa" id="tetur21g02480.1"/>
    </source>
</evidence>
<protein>
    <submittedName>
        <fullName evidence="1">Uncharacterized protein</fullName>
    </submittedName>
</protein>
<dbReference type="EnsemblMetazoa" id="tetur21g02480.1">
    <property type="protein sequence ID" value="tetur21g02480.1"/>
    <property type="gene ID" value="tetur21g02480"/>
</dbReference>
<reference evidence="2" key="1">
    <citation type="submission" date="2011-08" db="EMBL/GenBank/DDBJ databases">
        <authorList>
            <person name="Rombauts S."/>
        </authorList>
    </citation>
    <scope>NUCLEOTIDE SEQUENCE</scope>
    <source>
        <strain evidence="2">London</strain>
    </source>
</reference>